<organism evidence="2 3">
    <name type="scientific">Clostridium chauvoei</name>
    <dbReference type="NCBI Taxonomy" id="46867"/>
    <lineage>
        <taxon>Bacteria</taxon>
        <taxon>Bacillati</taxon>
        <taxon>Bacillota</taxon>
        <taxon>Clostridia</taxon>
        <taxon>Eubacteriales</taxon>
        <taxon>Clostridiaceae</taxon>
        <taxon>Clostridium</taxon>
    </lineage>
</organism>
<keyword evidence="1" id="KW-1133">Transmembrane helix</keyword>
<evidence type="ECO:0000313" key="2">
    <source>
        <dbReference type="EMBL" id="MBX7290090.1"/>
    </source>
</evidence>
<protein>
    <submittedName>
        <fullName evidence="2">Sporulation protein YqfD</fullName>
    </submittedName>
</protein>
<accession>A0ABD4RFP6</accession>
<dbReference type="EMBL" id="JAIFTX010000005">
    <property type="protein sequence ID" value="MBX7290090.1"/>
    <property type="molecule type" value="Genomic_DNA"/>
</dbReference>
<dbReference type="NCBIfam" id="TIGR02876">
    <property type="entry name" value="spore_yqfD"/>
    <property type="match status" value="1"/>
</dbReference>
<proteinExistence type="predicted"/>
<feature type="transmembrane region" description="Helical" evidence="1">
    <location>
        <begin position="89"/>
        <end position="108"/>
    </location>
</feature>
<keyword evidence="1" id="KW-0472">Membrane</keyword>
<comment type="caution">
    <text evidence="2">The sequence shown here is derived from an EMBL/GenBank/DDBJ whole genome shotgun (WGS) entry which is preliminary data.</text>
</comment>
<gene>
    <name evidence="2" type="primary">yqfD</name>
    <name evidence="2" type="ORF">K4H94_03365</name>
</gene>
<evidence type="ECO:0000256" key="1">
    <source>
        <dbReference type="SAM" id="Phobius"/>
    </source>
</evidence>
<evidence type="ECO:0000313" key="3">
    <source>
        <dbReference type="Proteomes" id="UP000775179"/>
    </source>
</evidence>
<dbReference type="KEGG" id="cchv:BTM20_05405"/>
<sequence>MGFDFLNRGKIAVEVSILNPERLLNILWAKNVNVLNVKRVDIATIIIEIEYDDYELLKDSVHRLRGKMKIVGSGGFLFFVGRLKKKSSLVIGGILFIIILFYLSTFVWKVEINTKKNVSPYELRQQLYNIGIKPGIKKKDINAKEIEKKIEDVNSDVLWLRARVEGSTLKIYVEEKVNPPKAQEKELGNLVAKMDGEIKRIYAFSGRAAVPVGTMIKAGEVVIEGINGKEEEPYEEAPEGVVMANTFYEKEMKVQIDGTKLERTGERDSDVYLNIFGKKIYLKKAIKDFGHYDKIEQSGKVFNKVIYFEREETPVKLTKEEAVDNSIKALGESLLKDLTREAVIVDKIINTEEDGQGNIIVKVIFVVEQNIVDNTPVDY</sequence>
<dbReference type="InterPro" id="IPR010690">
    <property type="entry name" value="YqfD"/>
</dbReference>
<name>A0ABD4RFP6_9CLOT</name>
<dbReference type="AlphaFoldDB" id="A0ABD4RFP6"/>
<dbReference type="Proteomes" id="UP000775179">
    <property type="component" value="Unassembled WGS sequence"/>
</dbReference>
<keyword evidence="1" id="KW-0812">Transmembrane</keyword>
<dbReference type="RefSeq" id="WP_021875288.1">
    <property type="nucleotide sequence ID" value="NZ_CP018624.1"/>
</dbReference>
<dbReference type="Pfam" id="PF06898">
    <property type="entry name" value="YqfD"/>
    <property type="match status" value="1"/>
</dbReference>
<dbReference type="GeneID" id="66301294"/>
<reference evidence="2 3" key="1">
    <citation type="submission" date="2021-08" db="EMBL/GenBank/DDBJ databases">
        <title>Genome sequence analysis of Clostridium chauvoei strains of European origin and evaluation of typing options for outbreak investigations.</title>
        <authorList>
            <person name="Abdel-Glil M."/>
            <person name="Thomas P."/>
            <person name="Seyboldt C."/>
        </authorList>
    </citation>
    <scope>NUCLEOTIDE SEQUENCE [LARGE SCALE GENOMIC DNA]</scope>
    <source>
        <strain evidence="2 3">S0260-09</strain>
    </source>
</reference>